<comment type="caution">
    <text evidence="3">The sequence shown here is derived from an EMBL/GenBank/DDBJ whole genome shotgun (WGS) entry which is preliminary data.</text>
</comment>
<dbReference type="PANTHER" id="PTHR30160">
    <property type="entry name" value="TETRAACYLDISACCHARIDE 4'-KINASE-RELATED"/>
    <property type="match status" value="1"/>
</dbReference>
<dbReference type="Proteomes" id="UP000569951">
    <property type="component" value="Unassembled WGS sequence"/>
</dbReference>
<dbReference type="GO" id="GO:0008713">
    <property type="term" value="F:ADP-heptose-lipopolysaccharide heptosyltransferase activity"/>
    <property type="evidence" value="ECO:0007669"/>
    <property type="project" value="TreeGrafter"/>
</dbReference>
<sequence length="367" mass="39073">MLTAAPRFDGVNKIAVLRPNALGDYIVTVPALEALRAAYPQAEIVLLGKAWHRDFLSGRPGPVDRVEVVPPTPGVGAPEDSVPDTAAQRDFFERMRAERFDLAVQVYGGGRYSNPFTLALGARHTVGSRTPDALPLEVNVPYPFYRHEVLRGLEVAAAAGAAPVVLEPRVAVINSDLEEAARVVAPGKWVVLHPGASDPRRRWPPEKFARVGDALAERGLQVAVTGTGSERPAVEAVVAAMRAPALNLCDRLSLGGLTGLLSRSALVISNDTGPRHLAGAVGTPTVGIYWCGNVINAAPVTAARHAVLFSWQLYCPVCGTDTTRSRCEHDVSFVADVRVEDVLEEAFALLERSGQDAHPIGGPGSSR</sequence>
<name>A0A841HV77_9DEIO</name>
<keyword evidence="4" id="KW-1185">Reference proteome</keyword>
<gene>
    <name evidence="3" type="ORF">HNR42_000805</name>
</gene>
<organism evidence="3 4">
    <name type="scientific">Deinobacterium chartae</name>
    <dbReference type="NCBI Taxonomy" id="521158"/>
    <lineage>
        <taxon>Bacteria</taxon>
        <taxon>Thermotogati</taxon>
        <taxon>Deinococcota</taxon>
        <taxon>Deinococci</taxon>
        <taxon>Deinococcales</taxon>
        <taxon>Deinococcaceae</taxon>
        <taxon>Deinobacterium</taxon>
    </lineage>
</organism>
<dbReference type="Pfam" id="PF01075">
    <property type="entry name" value="Glyco_transf_9"/>
    <property type="match status" value="1"/>
</dbReference>
<keyword evidence="2 3" id="KW-0808">Transferase</keyword>
<evidence type="ECO:0000256" key="1">
    <source>
        <dbReference type="ARBA" id="ARBA00022676"/>
    </source>
</evidence>
<dbReference type="PANTHER" id="PTHR30160:SF1">
    <property type="entry name" value="LIPOPOLYSACCHARIDE 1,2-N-ACETYLGLUCOSAMINETRANSFERASE-RELATED"/>
    <property type="match status" value="1"/>
</dbReference>
<evidence type="ECO:0000313" key="4">
    <source>
        <dbReference type="Proteomes" id="UP000569951"/>
    </source>
</evidence>
<dbReference type="SUPFAM" id="SSF53756">
    <property type="entry name" value="UDP-Glycosyltransferase/glycogen phosphorylase"/>
    <property type="match status" value="1"/>
</dbReference>
<dbReference type="CDD" id="cd03789">
    <property type="entry name" value="GT9_LPS_heptosyltransferase"/>
    <property type="match status" value="1"/>
</dbReference>
<dbReference type="AlphaFoldDB" id="A0A841HV77"/>
<dbReference type="RefSeq" id="WP_221276882.1">
    <property type="nucleotide sequence ID" value="NZ_JACHHG010000002.1"/>
</dbReference>
<keyword evidence="1" id="KW-0328">Glycosyltransferase</keyword>
<evidence type="ECO:0000256" key="2">
    <source>
        <dbReference type="ARBA" id="ARBA00022679"/>
    </source>
</evidence>
<proteinExistence type="predicted"/>
<reference evidence="3 4" key="1">
    <citation type="submission" date="2020-08" db="EMBL/GenBank/DDBJ databases">
        <title>Genomic Encyclopedia of Type Strains, Phase IV (KMG-IV): sequencing the most valuable type-strain genomes for metagenomic binning, comparative biology and taxonomic classification.</title>
        <authorList>
            <person name="Goeker M."/>
        </authorList>
    </citation>
    <scope>NUCLEOTIDE SEQUENCE [LARGE SCALE GENOMIC DNA]</scope>
    <source>
        <strain evidence="3 4">DSM 21458</strain>
    </source>
</reference>
<dbReference type="GO" id="GO:0009244">
    <property type="term" value="P:lipopolysaccharide core region biosynthetic process"/>
    <property type="evidence" value="ECO:0007669"/>
    <property type="project" value="TreeGrafter"/>
</dbReference>
<accession>A0A841HV77</accession>
<dbReference type="InterPro" id="IPR051199">
    <property type="entry name" value="LPS_LOS_Heptosyltrfase"/>
</dbReference>
<dbReference type="EMBL" id="JACHHG010000002">
    <property type="protein sequence ID" value="MBB6097391.1"/>
    <property type="molecule type" value="Genomic_DNA"/>
</dbReference>
<dbReference type="Gene3D" id="3.40.50.2000">
    <property type="entry name" value="Glycogen Phosphorylase B"/>
    <property type="match status" value="2"/>
</dbReference>
<dbReference type="GO" id="GO:0005829">
    <property type="term" value="C:cytosol"/>
    <property type="evidence" value="ECO:0007669"/>
    <property type="project" value="TreeGrafter"/>
</dbReference>
<evidence type="ECO:0000313" key="3">
    <source>
        <dbReference type="EMBL" id="MBB6097391.1"/>
    </source>
</evidence>
<dbReference type="InterPro" id="IPR002201">
    <property type="entry name" value="Glyco_trans_9"/>
</dbReference>
<protein>
    <submittedName>
        <fullName evidence="3">ADP-heptose:LPS heptosyltransferase</fullName>
    </submittedName>
</protein>